<evidence type="ECO:0000313" key="11">
    <source>
        <dbReference type="EMBL" id="MFC4556538.1"/>
    </source>
</evidence>
<feature type="active site" evidence="9 10">
    <location>
        <position position="159"/>
    </location>
</feature>
<evidence type="ECO:0000256" key="9">
    <source>
        <dbReference type="HAMAP-Rule" id="MF_00595"/>
    </source>
</evidence>
<dbReference type="InterPro" id="IPR018129">
    <property type="entry name" value="PEP_COase_Lys_AS"/>
</dbReference>
<comment type="caution">
    <text evidence="11">The sequence shown here is derived from an EMBL/GenBank/DDBJ whole genome shotgun (WGS) entry which is preliminary data.</text>
</comment>
<sequence length="895" mass="98422">MTEHSETVDAARARWDARSFMPDELRADVRNLGALLGQVIAEDGGPELLADVEQLRELAIAALAGEDATLDEAEALVDSFSSTRAEQVARAFTCYFHLVNLAEEYHRVRALRARDTPAGGKQGPDTLAGAYAQLAEEIGEEEAGRRLAELEFHPVLTAHPTEARRRAISGTIRRITDLVAANDDPRLGARGRLEIRRRLLSEIDTMWRTAHLRRTKPSPIDEVRTAMSIFEETLFQILPQVYRQTDDWLNGEDRGRARPRAQAFVRLGSWIGADRDGNPNVTAATTRKAATIASDHILGALEREGTRIGLAMTLDEGTTPPSEELLALWARQRQLSDELTCTIAAEAPREPHRQVMLVIAARIGATRQRNADLAYAGAAELLADLHVVQESLRSAGALRKAHGDLQNFIWQVESFGFHLTELEVRQHAKVHAQTLAWIEDPASVPEPSVAPEEVLDVFRSISAVQKRHGVDACRRYIVSFTRGSDDIAAVYRLAAHALGSAEQAPVLDVIPLFETFDDLQAAPTVLEEMIALEPVRARLEATGNRLEVMLGYSDSAKDVGPVSATLALYVAQEEIAEWARRHGIQLTLFHGRGGALGRGGGPANRAVLAQPPHSVDGRFKLTEQGEVIAARYGNKAIAERHIDQVAAATLLASAPSTERRNAETAARYADLAARLDEVSRARFFELVHAEGFAPWFAQVTPQEEIGLLALGSRPARRGLSVESLEDLRAIPWVFAWTQARINLTGWFGLGSALAAVGDLDLLRAAYREWPLFNTLIDNVEMSLAKTDHRIAQRYLDLGDRDDLATLVMSELELTQQWVLDITEHAQLLEGRRVLGRAVQLRNPYVDALSLLQLRALRGLRSSTGGAELSPEKIEELRRLLLLSVNGIAAGLQNTG</sequence>
<dbReference type="HAMAP" id="MF_00595">
    <property type="entry name" value="PEPcase_type1"/>
    <property type="match status" value="1"/>
</dbReference>
<evidence type="ECO:0000256" key="2">
    <source>
        <dbReference type="ARBA" id="ARBA00008346"/>
    </source>
</evidence>
<dbReference type="PRINTS" id="PR00150">
    <property type="entry name" value="PEPCARBXLASE"/>
</dbReference>
<protein>
    <recommendedName>
        <fullName evidence="4 9">Phosphoenolpyruvate carboxylase</fullName>
        <shortName evidence="9">PEPC</shortName>
        <shortName evidence="9">PEPCase</shortName>
        <ecNumber evidence="3 9">4.1.1.31</ecNumber>
    </recommendedName>
</protein>
<feature type="active site" evidence="9">
    <location>
        <position position="557"/>
    </location>
</feature>
<evidence type="ECO:0000313" key="12">
    <source>
        <dbReference type="Proteomes" id="UP001595955"/>
    </source>
</evidence>
<organism evidence="11 12">
    <name type="scientific">Georgenia faecalis</name>
    <dbReference type="NCBI Taxonomy" id="2483799"/>
    <lineage>
        <taxon>Bacteria</taxon>
        <taxon>Bacillati</taxon>
        <taxon>Actinomycetota</taxon>
        <taxon>Actinomycetes</taxon>
        <taxon>Micrococcales</taxon>
        <taxon>Bogoriellaceae</taxon>
        <taxon>Georgenia</taxon>
    </lineage>
</organism>
<comment type="cofactor">
    <cofactor evidence="9">
        <name>Mg(2+)</name>
        <dbReference type="ChEBI" id="CHEBI:18420"/>
    </cofactor>
</comment>
<keyword evidence="6 9" id="KW-0456">Lyase</keyword>
<evidence type="ECO:0000256" key="10">
    <source>
        <dbReference type="PROSITE-ProRule" id="PRU10111"/>
    </source>
</evidence>
<comment type="function">
    <text evidence="1 9">Forms oxaloacetate, a four-carbon dicarboxylic acid source for the tricarboxylic acid cycle.</text>
</comment>
<dbReference type="PANTHER" id="PTHR30523">
    <property type="entry name" value="PHOSPHOENOLPYRUVATE CARBOXYLASE"/>
    <property type="match status" value="1"/>
</dbReference>
<name>A0ABV9DEQ8_9MICO</name>
<reference evidence="12" key="1">
    <citation type="journal article" date="2019" name="Int. J. Syst. Evol. Microbiol.">
        <title>The Global Catalogue of Microorganisms (GCM) 10K type strain sequencing project: providing services to taxonomists for standard genome sequencing and annotation.</title>
        <authorList>
            <consortium name="The Broad Institute Genomics Platform"/>
            <consortium name="The Broad Institute Genome Sequencing Center for Infectious Disease"/>
            <person name="Wu L."/>
            <person name="Ma J."/>
        </authorList>
    </citation>
    <scope>NUCLEOTIDE SEQUENCE [LARGE SCALE GENOMIC DNA]</scope>
    <source>
        <strain evidence="12">JCM 3369</strain>
    </source>
</reference>
<dbReference type="EC" id="4.1.1.31" evidence="3 9"/>
<dbReference type="PANTHER" id="PTHR30523:SF6">
    <property type="entry name" value="PHOSPHOENOLPYRUVATE CARBOXYLASE"/>
    <property type="match status" value="1"/>
</dbReference>
<keyword evidence="12" id="KW-1185">Reference proteome</keyword>
<dbReference type="EMBL" id="JBHSGF010000014">
    <property type="protein sequence ID" value="MFC4556538.1"/>
    <property type="molecule type" value="Genomic_DNA"/>
</dbReference>
<evidence type="ECO:0000256" key="5">
    <source>
        <dbReference type="ARBA" id="ARBA00022842"/>
    </source>
</evidence>
<evidence type="ECO:0000256" key="6">
    <source>
        <dbReference type="ARBA" id="ARBA00023239"/>
    </source>
</evidence>
<evidence type="ECO:0000256" key="1">
    <source>
        <dbReference type="ARBA" id="ARBA00003670"/>
    </source>
</evidence>
<dbReference type="Pfam" id="PF00311">
    <property type="entry name" value="PEPcase"/>
    <property type="match status" value="2"/>
</dbReference>
<keyword evidence="5 9" id="KW-0460">Magnesium</keyword>
<dbReference type="SUPFAM" id="SSF51621">
    <property type="entry name" value="Phosphoenolpyruvate/pyruvate domain"/>
    <property type="match status" value="1"/>
</dbReference>
<dbReference type="Proteomes" id="UP001595955">
    <property type="component" value="Unassembled WGS sequence"/>
</dbReference>
<evidence type="ECO:0000256" key="7">
    <source>
        <dbReference type="ARBA" id="ARBA00023300"/>
    </source>
</evidence>
<evidence type="ECO:0000256" key="8">
    <source>
        <dbReference type="ARBA" id="ARBA00048995"/>
    </source>
</evidence>
<dbReference type="PROSITE" id="PS00781">
    <property type="entry name" value="PEPCASE_1"/>
    <property type="match status" value="1"/>
</dbReference>
<comment type="similarity">
    <text evidence="2 9">Belongs to the PEPCase type 1 family.</text>
</comment>
<evidence type="ECO:0000256" key="4">
    <source>
        <dbReference type="ARBA" id="ARBA00022419"/>
    </source>
</evidence>
<keyword evidence="7 9" id="KW-0120">Carbon dioxide fixation</keyword>
<evidence type="ECO:0000256" key="3">
    <source>
        <dbReference type="ARBA" id="ARBA00012305"/>
    </source>
</evidence>
<accession>A0ABV9DEQ8</accession>
<dbReference type="InterPro" id="IPR015813">
    <property type="entry name" value="Pyrv/PenolPyrv_kinase-like_dom"/>
</dbReference>
<dbReference type="InterPro" id="IPR022805">
    <property type="entry name" value="PEP_COase_bac/pln-type"/>
</dbReference>
<comment type="catalytic activity">
    <reaction evidence="8 9">
        <text>oxaloacetate + phosphate = phosphoenolpyruvate + hydrogencarbonate</text>
        <dbReference type="Rhea" id="RHEA:28370"/>
        <dbReference type="ChEBI" id="CHEBI:16452"/>
        <dbReference type="ChEBI" id="CHEBI:17544"/>
        <dbReference type="ChEBI" id="CHEBI:43474"/>
        <dbReference type="ChEBI" id="CHEBI:58702"/>
        <dbReference type="EC" id="4.1.1.31"/>
    </reaction>
</comment>
<dbReference type="InterPro" id="IPR021135">
    <property type="entry name" value="PEP_COase"/>
</dbReference>
<dbReference type="RefSeq" id="WP_122824667.1">
    <property type="nucleotide sequence ID" value="NZ_CP033325.1"/>
</dbReference>
<proteinExistence type="inferred from homology"/>
<dbReference type="Gene3D" id="1.20.1440.90">
    <property type="entry name" value="Phosphoenolpyruvate/pyruvate domain"/>
    <property type="match status" value="1"/>
</dbReference>
<comment type="subunit">
    <text evidence="9">Homotetramer.</text>
</comment>
<gene>
    <name evidence="9" type="primary">ppc</name>
    <name evidence="11" type="ORF">ACFO3F_14910</name>
</gene>